<name>A0A6J8A4R1_MYTCO</name>
<feature type="chain" id="PRO_5026681532" evidence="1">
    <location>
        <begin position="22"/>
        <end position="183"/>
    </location>
</feature>
<gene>
    <name evidence="2" type="ORF">MCOR_3594</name>
</gene>
<proteinExistence type="predicted"/>
<reference evidence="2 3" key="1">
    <citation type="submission" date="2020-06" db="EMBL/GenBank/DDBJ databases">
        <authorList>
            <person name="Li R."/>
            <person name="Bekaert M."/>
        </authorList>
    </citation>
    <scope>NUCLEOTIDE SEQUENCE [LARGE SCALE GENOMIC DNA]</scope>
    <source>
        <strain evidence="3">wild</strain>
    </source>
</reference>
<evidence type="ECO:0000313" key="3">
    <source>
        <dbReference type="Proteomes" id="UP000507470"/>
    </source>
</evidence>
<sequence length="183" mass="21611">MIPLRMMLRLILSLMQQKNLAELRFWIKDYECSLMYSDTTVVSFMYIPAFIDDDDIIDMLRDRGIKIVSPVFRRVVPGYAEIVAKGNDEYDIDSIIKRYRSLQSALPELWTNTVGTEVYHRTNNRKIDINLNMNCELVDFKMCSSKQLYCLVIDKLCQQPKSVDKWMNIFQEDESIMHKMENS</sequence>
<dbReference type="OrthoDB" id="8912020at2759"/>
<protein>
    <submittedName>
        <fullName evidence="2">Uncharacterized protein</fullName>
    </submittedName>
</protein>
<feature type="signal peptide" evidence="1">
    <location>
        <begin position="1"/>
        <end position="21"/>
    </location>
</feature>
<evidence type="ECO:0000256" key="1">
    <source>
        <dbReference type="SAM" id="SignalP"/>
    </source>
</evidence>
<dbReference type="Proteomes" id="UP000507470">
    <property type="component" value="Unassembled WGS sequence"/>
</dbReference>
<organism evidence="2 3">
    <name type="scientific">Mytilus coruscus</name>
    <name type="common">Sea mussel</name>
    <dbReference type="NCBI Taxonomy" id="42192"/>
    <lineage>
        <taxon>Eukaryota</taxon>
        <taxon>Metazoa</taxon>
        <taxon>Spiralia</taxon>
        <taxon>Lophotrochozoa</taxon>
        <taxon>Mollusca</taxon>
        <taxon>Bivalvia</taxon>
        <taxon>Autobranchia</taxon>
        <taxon>Pteriomorphia</taxon>
        <taxon>Mytilida</taxon>
        <taxon>Mytiloidea</taxon>
        <taxon>Mytilidae</taxon>
        <taxon>Mytilinae</taxon>
        <taxon>Mytilus</taxon>
    </lineage>
</organism>
<keyword evidence="3" id="KW-1185">Reference proteome</keyword>
<keyword evidence="1" id="KW-0732">Signal</keyword>
<evidence type="ECO:0000313" key="2">
    <source>
        <dbReference type="EMBL" id="CAC5361454.1"/>
    </source>
</evidence>
<accession>A0A6J8A4R1</accession>
<dbReference type="AlphaFoldDB" id="A0A6J8A4R1"/>
<dbReference type="EMBL" id="CACVKT020000599">
    <property type="protein sequence ID" value="CAC5361454.1"/>
    <property type="molecule type" value="Genomic_DNA"/>
</dbReference>